<comment type="similarity">
    <text evidence="1">Belongs to the GSP E family.</text>
</comment>
<evidence type="ECO:0000256" key="2">
    <source>
        <dbReference type="SAM" id="MobiDB-lite"/>
    </source>
</evidence>
<proteinExistence type="inferred from homology"/>
<gene>
    <name evidence="4" type="ORF">SAMN05661077_2205</name>
</gene>
<dbReference type="Proteomes" id="UP000183104">
    <property type="component" value="Unassembled WGS sequence"/>
</dbReference>
<dbReference type="PANTHER" id="PTHR30486:SF12">
    <property type="entry name" value="TYPE IV PILUS ATPASE PILU"/>
    <property type="match status" value="1"/>
</dbReference>
<dbReference type="GO" id="GO:0016887">
    <property type="term" value="F:ATP hydrolysis activity"/>
    <property type="evidence" value="ECO:0007669"/>
    <property type="project" value="InterPro"/>
</dbReference>
<name>A0A1G5G6U9_9GAMM</name>
<dbReference type="STRING" id="381306.AN478_05865"/>
<feature type="domain" description="Bacterial type II secretion system protein E" evidence="3">
    <location>
        <begin position="58"/>
        <end position="300"/>
    </location>
</feature>
<dbReference type="AlphaFoldDB" id="A0A1G5G6U9"/>
<dbReference type="InterPro" id="IPR001482">
    <property type="entry name" value="T2SS/T4SS_dom"/>
</dbReference>
<dbReference type="Gene3D" id="3.40.50.300">
    <property type="entry name" value="P-loop containing nucleotide triphosphate hydrolases"/>
    <property type="match status" value="1"/>
</dbReference>
<accession>A0A1G5G6U9</accession>
<dbReference type="CDD" id="cd01131">
    <property type="entry name" value="PilT"/>
    <property type="match status" value="1"/>
</dbReference>
<dbReference type="Gene3D" id="3.30.450.90">
    <property type="match status" value="1"/>
</dbReference>
<dbReference type="InterPro" id="IPR006321">
    <property type="entry name" value="PilT/PilU"/>
</dbReference>
<organism evidence="4 5">
    <name type="scientific">Thiohalorhabdus denitrificans</name>
    <dbReference type="NCBI Taxonomy" id="381306"/>
    <lineage>
        <taxon>Bacteria</taxon>
        <taxon>Pseudomonadati</taxon>
        <taxon>Pseudomonadota</taxon>
        <taxon>Gammaproteobacteria</taxon>
        <taxon>Thiohalorhabdales</taxon>
        <taxon>Thiohalorhabdaceae</taxon>
        <taxon>Thiohalorhabdus</taxon>
    </lineage>
</organism>
<dbReference type="InterPro" id="IPR050921">
    <property type="entry name" value="T4SS_GSP_E_ATPase"/>
</dbReference>
<dbReference type="NCBIfam" id="TIGR01420">
    <property type="entry name" value="pilT_fam"/>
    <property type="match status" value="1"/>
</dbReference>
<keyword evidence="5" id="KW-1185">Reference proteome</keyword>
<sequence>MPPINSKNESLTPNAVAPFSHEESRMAVFSMEALLKLMVQNQGSDLFLSVGAPPAMKIDGEMRRFKAENLSPEDTDQLAREILETEQAWEEFRTKGGANLALSYDHIGRFRANVFRQRHSVGMVIRRINTEVPTFEELNLPEALKDIASYSRGLVFVIGATGSGKSTTLASMIDYRNRNHAGHILTLEDPIEFVHDHKQSLVNQREIGMDAEDWESALNDALRQAPDVVLVGEIRNRESMEHALHLADTGHLTLATLHSTNAAQTLDRIRNMFPEDRHDQILQDLSLNLRAIVGQRLARRPEGGRAGVVEIFVNTPRAADFIIGEQFGALKDVMEEDQQFGMQSFDEAAIQLYKEGKIDAEEAMRQGDSANNVRIAIKNHEREQQGGAAEGEESGPEIPDFEIQEEDPDSEG</sequence>
<dbReference type="EMBL" id="FMUN01000006">
    <property type="protein sequence ID" value="SCY47107.1"/>
    <property type="molecule type" value="Genomic_DNA"/>
</dbReference>
<evidence type="ECO:0000256" key="1">
    <source>
        <dbReference type="ARBA" id="ARBA00006611"/>
    </source>
</evidence>
<dbReference type="GO" id="GO:0005524">
    <property type="term" value="F:ATP binding"/>
    <property type="evidence" value="ECO:0007669"/>
    <property type="project" value="InterPro"/>
</dbReference>
<evidence type="ECO:0000259" key="3">
    <source>
        <dbReference type="Pfam" id="PF00437"/>
    </source>
</evidence>
<dbReference type="SUPFAM" id="SSF52540">
    <property type="entry name" value="P-loop containing nucleoside triphosphate hydrolases"/>
    <property type="match status" value="1"/>
</dbReference>
<feature type="compositionally biased region" description="Acidic residues" evidence="2">
    <location>
        <begin position="390"/>
        <end position="412"/>
    </location>
</feature>
<feature type="region of interest" description="Disordered" evidence="2">
    <location>
        <begin position="369"/>
        <end position="412"/>
    </location>
</feature>
<evidence type="ECO:0000313" key="5">
    <source>
        <dbReference type="Proteomes" id="UP000183104"/>
    </source>
</evidence>
<protein>
    <submittedName>
        <fullName evidence="4">Twitching motility protein PilU</fullName>
    </submittedName>
</protein>
<dbReference type="PANTHER" id="PTHR30486">
    <property type="entry name" value="TWITCHING MOTILITY PROTEIN PILT"/>
    <property type="match status" value="1"/>
</dbReference>
<dbReference type="InterPro" id="IPR027417">
    <property type="entry name" value="P-loop_NTPase"/>
</dbReference>
<reference evidence="5" key="1">
    <citation type="submission" date="2016-10" db="EMBL/GenBank/DDBJ databases">
        <authorList>
            <person name="Varghese N."/>
        </authorList>
    </citation>
    <scope>NUCLEOTIDE SEQUENCE [LARGE SCALE GENOMIC DNA]</scope>
    <source>
        <strain evidence="5">HL 19</strain>
    </source>
</reference>
<evidence type="ECO:0000313" key="4">
    <source>
        <dbReference type="EMBL" id="SCY47107.1"/>
    </source>
</evidence>
<dbReference type="Pfam" id="PF00437">
    <property type="entry name" value="T2SSE"/>
    <property type="match status" value="1"/>
</dbReference>